<reference evidence="1" key="1">
    <citation type="submission" date="2018-07" db="EMBL/GenBank/DDBJ databases">
        <title>Functional screening for triclosan resistance in a wastewater metagenome and isolates of Escherichia coli and Enterococcus spp. from a large Canadian healthcare region.</title>
        <authorList>
            <person name="Cameron A."/>
            <person name="Barbieri R."/>
            <person name="Read R.R."/>
            <person name="Church D.L."/>
            <person name="Adator E.H."/>
            <person name="McAllister T.A."/>
        </authorList>
    </citation>
    <scope>NUCLEOTIDE SEQUENCE</scope>
</reference>
<proteinExistence type="predicted"/>
<organism evidence="1">
    <name type="scientific">uncultured organism</name>
    <dbReference type="NCBI Taxonomy" id="155900"/>
    <lineage>
        <taxon>unclassified sequences</taxon>
        <taxon>environmental samples</taxon>
    </lineage>
</organism>
<sequence>MSYQRLLLLPCCALLLTACGEPSEADLKAAVEKSLLQANQVTSLVLGDKGKIEVVAVHKLGCDKKDGAYACTIQVETKLPVVGSQRKTQQVIIADGPEGWVLVE</sequence>
<dbReference type="EMBL" id="MH687389">
    <property type="protein sequence ID" value="AXV45641.1"/>
    <property type="molecule type" value="Genomic_DNA"/>
</dbReference>
<evidence type="ECO:0000313" key="1">
    <source>
        <dbReference type="EMBL" id="AXV45641.1"/>
    </source>
</evidence>
<accession>A0A385FVM9</accession>
<gene>
    <name evidence="1" type="ORF">TRI8_00018</name>
</gene>
<name>A0A385FVM9_9ZZZZ</name>
<evidence type="ECO:0008006" key="2">
    <source>
        <dbReference type="Google" id="ProtNLM"/>
    </source>
</evidence>
<dbReference type="AlphaFoldDB" id="A0A385FVM9"/>
<protein>
    <recommendedName>
        <fullName evidence="2">Lipoprotein</fullName>
    </recommendedName>
</protein>
<dbReference type="PROSITE" id="PS51257">
    <property type="entry name" value="PROKAR_LIPOPROTEIN"/>
    <property type="match status" value="1"/>
</dbReference>